<accession>A0A8H3L0M8</accession>
<evidence type="ECO:0000259" key="1">
    <source>
        <dbReference type="Pfam" id="PF16457"/>
    </source>
</evidence>
<reference evidence="2" key="1">
    <citation type="submission" date="2019-10" db="EMBL/GenBank/DDBJ databases">
        <title>Conservation and host-specific expression of non-tandemly repeated heterogenous ribosome RNA gene in arbuscular mycorrhizal fungi.</title>
        <authorList>
            <person name="Maeda T."/>
            <person name="Kobayashi Y."/>
            <person name="Nakagawa T."/>
            <person name="Ezawa T."/>
            <person name="Yamaguchi K."/>
            <person name="Bino T."/>
            <person name="Nishimoto Y."/>
            <person name="Shigenobu S."/>
            <person name="Kawaguchi M."/>
        </authorList>
    </citation>
    <scope>NUCLEOTIDE SEQUENCE</scope>
    <source>
        <strain evidence="2">HR1</strain>
    </source>
</reference>
<evidence type="ECO:0000313" key="2">
    <source>
        <dbReference type="EMBL" id="GES78414.1"/>
    </source>
</evidence>
<evidence type="ECO:0000313" key="3">
    <source>
        <dbReference type="Proteomes" id="UP000615446"/>
    </source>
</evidence>
<name>A0A8H3L0M8_9GLOM</name>
<dbReference type="OrthoDB" id="28413at2759"/>
<gene>
    <name evidence="2" type="ORF">RCL2_000571900</name>
</gene>
<organism evidence="2 3">
    <name type="scientific">Rhizophagus clarus</name>
    <dbReference type="NCBI Taxonomy" id="94130"/>
    <lineage>
        <taxon>Eukaryota</taxon>
        <taxon>Fungi</taxon>
        <taxon>Fungi incertae sedis</taxon>
        <taxon>Mucoromycota</taxon>
        <taxon>Glomeromycotina</taxon>
        <taxon>Glomeromycetes</taxon>
        <taxon>Glomerales</taxon>
        <taxon>Glomeraceae</taxon>
        <taxon>Rhizophagus</taxon>
    </lineage>
</organism>
<dbReference type="InterPro" id="IPR001849">
    <property type="entry name" value="PH_domain"/>
</dbReference>
<dbReference type="Gene3D" id="6.10.10.90">
    <property type="match status" value="1"/>
</dbReference>
<feature type="domain" description="PH" evidence="1">
    <location>
        <begin position="4"/>
        <end position="44"/>
    </location>
</feature>
<dbReference type="Pfam" id="PF16457">
    <property type="entry name" value="PH_12"/>
    <property type="match status" value="1"/>
</dbReference>
<comment type="caution">
    <text evidence="2">The sequence shown here is derived from an EMBL/GenBank/DDBJ whole genome shotgun (WGS) entry which is preliminary data.</text>
</comment>
<sequence>MTNNNLSQDLTFSLLSGPDTVLTEFIAKDYTQYSEWTDGLNMLFDKNINSKVTAEYIHILTEIGVKVKLLDLSGEKVEIPQNIEVPSKLPIIGTGGSGFYYDDPFS</sequence>
<proteinExistence type="predicted"/>
<dbReference type="Proteomes" id="UP000615446">
    <property type="component" value="Unassembled WGS sequence"/>
</dbReference>
<dbReference type="EMBL" id="BLAL01000037">
    <property type="protein sequence ID" value="GES78414.1"/>
    <property type="molecule type" value="Genomic_DNA"/>
</dbReference>
<protein>
    <submittedName>
        <fullName evidence="2">Elmo ced-12 family protein</fullName>
    </submittedName>
</protein>
<dbReference type="AlphaFoldDB" id="A0A8H3L0M8"/>